<name>Q1A4I3_9BBAC</name>
<dbReference type="OrthoDB" id="6189at10239"/>
<reference evidence="1 2" key="1">
    <citation type="journal article" date="2006" name="J. Gen. Virol.">
        <title>Sequence analysis of the Choristoneura occidentalis granulovirus genome.</title>
        <authorList>
            <person name="Escasa S.R."/>
            <person name="Lauzon H.A.M."/>
            <person name="Mathur A.C."/>
            <person name="Krell P.J."/>
            <person name="Arif B.M."/>
        </authorList>
    </citation>
    <scope>NUCLEOTIDE SEQUENCE [LARGE SCALE GENOMIC DNA]</scope>
</reference>
<organism evidence="1 2">
    <name type="scientific">Choristoneura occidentalis granulovirus</name>
    <dbReference type="NCBI Taxonomy" id="364745"/>
    <lineage>
        <taxon>Viruses</taxon>
        <taxon>Viruses incertae sedis</taxon>
        <taxon>Naldaviricetes</taxon>
        <taxon>Lefavirales</taxon>
        <taxon>Baculoviridae</taxon>
        <taxon>Betabaculovirus</taxon>
        <taxon>Betabaculovirus chofumiferanae</taxon>
    </lineage>
</organism>
<dbReference type="Proteomes" id="UP000202317">
    <property type="component" value="Segment"/>
</dbReference>
<dbReference type="GeneID" id="4155905"/>
<evidence type="ECO:0000313" key="1">
    <source>
        <dbReference type="EMBL" id="ABC61247.1"/>
    </source>
</evidence>
<dbReference type="KEGG" id="vg:4155905"/>
<protein>
    <submittedName>
        <fullName evidence="1">VP1054</fullName>
    </submittedName>
</protein>
<dbReference type="InterPro" id="IPR008416">
    <property type="entry name" value="Baculo_VP1054"/>
</dbReference>
<accession>Q1A4I3</accession>
<proteinExistence type="predicted"/>
<dbReference type="Pfam" id="PF05789">
    <property type="entry name" value="Baculo_VP1054"/>
    <property type="match status" value="1"/>
</dbReference>
<evidence type="ECO:0000313" key="2">
    <source>
        <dbReference type="Proteomes" id="UP000202317"/>
    </source>
</evidence>
<gene>
    <name evidence="1" type="primary">vp1054</name>
</gene>
<keyword evidence="2" id="KW-1185">Reference proteome</keyword>
<dbReference type="EMBL" id="DQ333351">
    <property type="protein sequence ID" value="ABC61247.1"/>
    <property type="molecule type" value="Genomic_DNA"/>
</dbReference>
<dbReference type="RefSeq" id="YP_654534.1">
    <property type="nucleotide sequence ID" value="NC_008168.1"/>
</dbReference>
<sequence>MNYADIAMVRSIVVYQPIRASKKQCRYRRHHTNCSLIRVKTPNKTLYEHYTVIDLKYCCYNGDPYYEWLLTTNDNRKLLTYKNAYKLICGVRYESDIDEVLQEIEEAGETDIQLVRVVMRYVHNYIENDKQNLNGHAKNDSVNSDSKVYQLFNTMYIQCLYSFKQCVILPQEMYCLYKQGEEPFINSIYYFNTIPETEYSNISQNIYKSFIIYNTVLTMMLRQANPFNDTTKVISKIIESVGTCNGGDNDNKKKYIKICGLNFGGNAPGHIMCPPRDMTKLIYKYAKWKLNPKNYTRYYELLIDDKPKTQERLRDWDIFLKNFKAYFFPS</sequence>